<keyword evidence="4 7" id="KW-0812">Transmembrane</keyword>
<protein>
    <submittedName>
        <fullName evidence="9">ABC transporter permease protein</fullName>
    </submittedName>
</protein>
<keyword evidence="6 7" id="KW-0472">Membrane</keyword>
<feature type="transmembrane region" description="Helical" evidence="7">
    <location>
        <begin position="35"/>
        <end position="57"/>
    </location>
</feature>
<evidence type="ECO:0000256" key="1">
    <source>
        <dbReference type="ARBA" id="ARBA00004651"/>
    </source>
</evidence>
<dbReference type="HOGENOM" id="CLU_046113_1_4_11"/>
<sequence>MSLTDTAAVPGATAAADRQTGRRFRDLPPAARRGLLAVLLLVLWQAAVMITGVRSLLVPSPLDVARALVEDIASLEIINATYFTMRTLLTGTAVGMVVGLLLATFAVLSRTGHDLLKLLVSILNPLPSIAILPLAMIWFGLTPTAIIVVILNSTVWPIALNADMGFRTVSPTLQRAARTLGIRGLRMVRQVLLPAALPHLLSGVRMAWAFGWRTVVAAELVFGVAGGAGGLGFYINQSRYFLETASVFAGLVVISALGLLIESVFALIERRTVERWGMAKPS</sequence>
<evidence type="ECO:0000256" key="3">
    <source>
        <dbReference type="ARBA" id="ARBA00022475"/>
    </source>
</evidence>
<dbReference type="SUPFAM" id="SSF161098">
    <property type="entry name" value="MetI-like"/>
    <property type="match status" value="1"/>
</dbReference>
<keyword evidence="2 7" id="KW-0813">Transport</keyword>
<evidence type="ECO:0000256" key="7">
    <source>
        <dbReference type="RuleBase" id="RU363032"/>
    </source>
</evidence>
<dbReference type="PROSITE" id="PS50928">
    <property type="entry name" value="ABC_TM1"/>
    <property type="match status" value="1"/>
</dbReference>
<dbReference type="KEGG" id="bsd:BLASA_4413"/>
<evidence type="ECO:0000256" key="6">
    <source>
        <dbReference type="ARBA" id="ARBA00023136"/>
    </source>
</evidence>
<feature type="domain" description="ABC transmembrane type-1" evidence="8">
    <location>
        <begin position="77"/>
        <end position="269"/>
    </location>
</feature>
<dbReference type="PANTHER" id="PTHR30151">
    <property type="entry name" value="ALKANE SULFONATE ABC TRANSPORTER-RELATED, MEMBRANE SUBUNIT"/>
    <property type="match status" value="1"/>
</dbReference>
<reference evidence="10" key="2">
    <citation type="submission" date="2012-02" db="EMBL/GenBank/DDBJ databases">
        <title>Complete genome sequence of Blastococcus saxobsidens strain DD2.</title>
        <authorList>
            <person name="Genoscope."/>
        </authorList>
    </citation>
    <scope>NUCLEOTIDE SEQUENCE [LARGE SCALE GENOMIC DNA]</scope>
    <source>
        <strain evidence="10">DD2</strain>
    </source>
</reference>
<dbReference type="AlphaFoldDB" id="H6RNS4"/>
<dbReference type="GO" id="GO:0055085">
    <property type="term" value="P:transmembrane transport"/>
    <property type="evidence" value="ECO:0007669"/>
    <property type="project" value="InterPro"/>
</dbReference>
<evidence type="ECO:0000313" key="10">
    <source>
        <dbReference type="Proteomes" id="UP000007517"/>
    </source>
</evidence>
<feature type="transmembrane region" description="Helical" evidence="7">
    <location>
        <begin position="88"/>
        <end position="108"/>
    </location>
</feature>
<reference evidence="9 10" key="1">
    <citation type="journal article" date="2012" name="J. Bacteriol.">
        <title>Genome Sequence of Blastococcus saxobsidens DD2, a Stone-Inhabiting Bacterium.</title>
        <authorList>
            <person name="Chouaia B."/>
            <person name="Crotti E."/>
            <person name="Brusetti L."/>
            <person name="Daffonchio D."/>
            <person name="Essoussi I."/>
            <person name="Nouioui I."/>
            <person name="Sbissi I."/>
            <person name="Ghodhbane-Gtari F."/>
            <person name="Gtari M."/>
            <person name="Vacherie B."/>
            <person name="Barbe V."/>
            <person name="Medigue C."/>
            <person name="Gury J."/>
            <person name="Pujic P."/>
            <person name="Normand P."/>
        </authorList>
    </citation>
    <scope>NUCLEOTIDE SEQUENCE [LARGE SCALE GENOMIC DNA]</scope>
    <source>
        <strain evidence="9 10">DD2</strain>
    </source>
</reference>
<dbReference type="OrthoDB" id="9796361at2"/>
<dbReference type="EMBL" id="FO117623">
    <property type="protein sequence ID" value="CCG05222.1"/>
    <property type="molecule type" value="Genomic_DNA"/>
</dbReference>
<evidence type="ECO:0000256" key="4">
    <source>
        <dbReference type="ARBA" id="ARBA00022692"/>
    </source>
</evidence>
<dbReference type="CDD" id="cd06261">
    <property type="entry name" value="TM_PBP2"/>
    <property type="match status" value="1"/>
</dbReference>
<dbReference type="Proteomes" id="UP000007517">
    <property type="component" value="Chromosome"/>
</dbReference>
<feature type="transmembrane region" description="Helical" evidence="7">
    <location>
        <begin position="247"/>
        <end position="268"/>
    </location>
</feature>
<organism evidence="9 10">
    <name type="scientific">Blastococcus saxobsidens (strain DD2)</name>
    <dbReference type="NCBI Taxonomy" id="1146883"/>
    <lineage>
        <taxon>Bacteria</taxon>
        <taxon>Bacillati</taxon>
        <taxon>Actinomycetota</taxon>
        <taxon>Actinomycetes</taxon>
        <taxon>Geodermatophilales</taxon>
        <taxon>Geodermatophilaceae</taxon>
        <taxon>Blastococcus</taxon>
    </lineage>
</organism>
<evidence type="ECO:0000259" key="8">
    <source>
        <dbReference type="PROSITE" id="PS50928"/>
    </source>
</evidence>
<evidence type="ECO:0000256" key="5">
    <source>
        <dbReference type="ARBA" id="ARBA00022989"/>
    </source>
</evidence>
<keyword evidence="3" id="KW-1003">Cell membrane</keyword>
<dbReference type="RefSeq" id="WP_014378093.1">
    <property type="nucleotide sequence ID" value="NC_016943.1"/>
</dbReference>
<dbReference type="Gene3D" id="1.10.3720.10">
    <property type="entry name" value="MetI-like"/>
    <property type="match status" value="1"/>
</dbReference>
<dbReference type="Pfam" id="PF00528">
    <property type="entry name" value="BPD_transp_1"/>
    <property type="match status" value="1"/>
</dbReference>
<keyword evidence="5 7" id="KW-1133">Transmembrane helix</keyword>
<comment type="similarity">
    <text evidence="7">Belongs to the binding-protein-dependent transport system permease family.</text>
</comment>
<evidence type="ECO:0000256" key="2">
    <source>
        <dbReference type="ARBA" id="ARBA00022448"/>
    </source>
</evidence>
<dbReference type="GO" id="GO:0005886">
    <property type="term" value="C:plasma membrane"/>
    <property type="evidence" value="ECO:0007669"/>
    <property type="project" value="UniProtKB-SubCell"/>
</dbReference>
<keyword evidence="10" id="KW-1185">Reference proteome</keyword>
<gene>
    <name evidence="9" type="ordered locus">BLASA_4413</name>
</gene>
<evidence type="ECO:0000313" key="9">
    <source>
        <dbReference type="EMBL" id="CCG05222.1"/>
    </source>
</evidence>
<dbReference type="InterPro" id="IPR000515">
    <property type="entry name" value="MetI-like"/>
</dbReference>
<name>H6RNS4_BLASD</name>
<accession>H6RNS4</accession>
<feature type="transmembrane region" description="Helical" evidence="7">
    <location>
        <begin position="214"/>
        <end position="235"/>
    </location>
</feature>
<dbReference type="STRING" id="1146883.BLASA_4413"/>
<proteinExistence type="inferred from homology"/>
<dbReference type="eggNOG" id="COG0600">
    <property type="taxonomic scope" value="Bacteria"/>
</dbReference>
<dbReference type="PANTHER" id="PTHR30151:SF16">
    <property type="entry name" value="ABC TRANSPORTER PERMEASE PROTEIN"/>
    <property type="match status" value="1"/>
</dbReference>
<dbReference type="InterPro" id="IPR035906">
    <property type="entry name" value="MetI-like_sf"/>
</dbReference>
<comment type="subcellular location">
    <subcellularLocation>
        <location evidence="1 7">Cell membrane</location>
        <topology evidence="1 7">Multi-pass membrane protein</topology>
    </subcellularLocation>
</comment>